<protein>
    <recommendedName>
        <fullName evidence="3">CCHC-type domain-containing protein</fullName>
    </recommendedName>
</protein>
<feature type="domain" description="CCHC-type" evidence="3">
    <location>
        <begin position="416"/>
        <end position="430"/>
    </location>
</feature>
<dbReference type="GO" id="GO:0008270">
    <property type="term" value="F:zinc ion binding"/>
    <property type="evidence" value="ECO:0007669"/>
    <property type="project" value="UniProtKB-KW"/>
</dbReference>
<keyword evidence="5" id="KW-1185">Reference proteome</keyword>
<evidence type="ECO:0000313" key="4">
    <source>
        <dbReference type="EMBL" id="KAJ9567219.1"/>
    </source>
</evidence>
<sequence length="536" mass="59910">MLSPAAALFSSFLASPVGMGSGRGVLPTASISEAATLSSPGLKPSADKFIEVGSNTDNEPNLSEVKAPNAGSFVDSEGKVHLHADETDVAHKPVSFADLLRKVPPRVRHQDHTQRTISDVEEIADDRNNNARDLKTELNDSRPLKFDNYFDTGSLGKPPRFNKENFALWKTRMELFLSGADPRIPYFLEHGPYVPTQTVHGVPATDNEPVIPPREMEKPVPNWSDEDRRLVSIDTKYESFIHLDDETLSQTHQRFNCLLIDLKTIGTVYSNSEVITKFMESLLEYWETYTSYLTMSKDIKTITLSELYGILLNREQQKKLKKNLIRDTKDSKSTSLALVSDSVPHVSAPSSLVTITDLESSDSNISILDPDFNESLAFLTRTFKKFARKGNFQRRKPLTLTDKPKSDYTDKATSTCYNCQSKGHFANICRYKKNQFASSSKNPNYQKLKEKYKKMKSQRKGKGLVVEDCDWDDVSSDEEDTQVALMGITDEPTLAIMAKIEEVPEEAPPKAPEASTSATESSSQIPSTYVPLKSLT</sequence>
<keyword evidence="1" id="KW-0862">Zinc</keyword>
<dbReference type="Pfam" id="PF00098">
    <property type="entry name" value="zf-CCHC"/>
    <property type="match status" value="1"/>
</dbReference>
<dbReference type="Proteomes" id="UP001172457">
    <property type="component" value="Chromosome 1"/>
</dbReference>
<organism evidence="4 5">
    <name type="scientific">Centaurea solstitialis</name>
    <name type="common">yellow star-thistle</name>
    <dbReference type="NCBI Taxonomy" id="347529"/>
    <lineage>
        <taxon>Eukaryota</taxon>
        <taxon>Viridiplantae</taxon>
        <taxon>Streptophyta</taxon>
        <taxon>Embryophyta</taxon>
        <taxon>Tracheophyta</taxon>
        <taxon>Spermatophyta</taxon>
        <taxon>Magnoliopsida</taxon>
        <taxon>eudicotyledons</taxon>
        <taxon>Gunneridae</taxon>
        <taxon>Pentapetalae</taxon>
        <taxon>asterids</taxon>
        <taxon>campanulids</taxon>
        <taxon>Asterales</taxon>
        <taxon>Asteraceae</taxon>
        <taxon>Carduoideae</taxon>
        <taxon>Cardueae</taxon>
        <taxon>Centaureinae</taxon>
        <taxon>Centaurea</taxon>
    </lineage>
</organism>
<feature type="region of interest" description="Disordered" evidence="2">
    <location>
        <begin position="501"/>
        <end position="536"/>
    </location>
</feature>
<dbReference type="GO" id="GO:0003676">
    <property type="term" value="F:nucleic acid binding"/>
    <property type="evidence" value="ECO:0007669"/>
    <property type="project" value="InterPro"/>
</dbReference>
<dbReference type="Pfam" id="PF14223">
    <property type="entry name" value="Retrotran_gag_2"/>
    <property type="match status" value="1"/>
</dbReference>
<feature type="compositionally biased region" description="Low complexity" evidence="2">
    <location>
        <begin position="512"/>
        <end position="523"/>
    </location>
</feature>
<dbReference type="SUPFAM" id="SSF57756">
    <property type="entry name" value="Retrovirus zinc finger-like domains"/>
    <property type="match status" value="1"/>
</dbReference>
<dbReference type="PROSITE" id="PS50158">
    <property type="entry name" value="ZF_CCHC"/>
    <property type="match status" value="1"/>
</dbReference>
<gene>
    <name evidence="4" type="ORF">OSB04_003185</name>
</gene>
<dbReference type="EMBL" id="JARYMX010000001">
    <property type="protein sequence ID" value="KAJ9567219.1"/>
    <property type="molecule type" value="Genomic_DNA"/>
</dbReference>
<evidence type="ECO:0000256" key="1">
    <source>
        <dbReference type="PROSITE-ProRule" id="PRU00047"/>
    </source>
</evidence>
<evidence type="ECO:0000259" key="3">
    <source>
        <dbReference type="PROSITE" id="PS50158"/>
    </source>
</evidence>
<reference evidence="4" key="1">
    <citation type="submission" date="2023-03" db="EMBL/GenBank/DDBJ databases">
        <title>Chromosome-scale reference genome and RAD-based genetic map of yellow starthistle (Centaurea solstitialis) reveal putative structural variation and QTLs associated with invader traits.</title>
        <authorList>
            <person name="Reatini B."/>
            <person name="Cang F.A."/>
            <person name="Jiang Q."/>
            <person name="Mckibben M.T.W."/>
            <person name="Barker M.S."/>
            <person name="Rieseberg L.H."/>
            <person name="Dlugosch K.M."/>
        </authorList>
    </citation>
    <scope>NUCLEOTIDE SEQUENCE</scope>
    <source>
        <strain evidence="4">CAN-66</strain>
        <tissue evidence="4">Leaf</tissue>
    </source>
</reference>
<dbReference type="Gene3D" id="4.10.60.10">
    <property type="entry name" value="Zinc finger, CCHC-type"/>
    <property type="match status" value="1"/>
</dbReference>
<accession>A0AA38TW59</accession>
<comment type="caution">
    <text evidence="4">The sequence shown here is derived from an EMBL/GenBank/DDBJ whole genome shotgun (WGS) entry which is preliminary data.</text>
</comment>
<evidence type="ECO:0000256" key="2">
    <source>
        <dbReference type="SAM" id="MobiDB-lite"/>
    </source>
</evidence>
<dbReference type="AlphaFoldDB" id="A0AA38TW59"/>
<dbReference type="InterPro" id="IPR036875">
    <property type="entry name" value="Znf_CCHC_sf"/>
</dbReference>
<evidence type="ECO:0000313" key="5">
    <source>
        <dbReference type="Proteomes" id="UP001172457"/>
    </source>
</evidence>
<keyword evidence="1" id="KW-0863">Zinc-finger</keyword>
<feature type="region of interest" description="Disordered" evidence="2">
    <location>
        <begin position="198"/>
        <end position="222"/>
    </location>
</feature>
<name>A0AA38TW59_9ASTR</name>
<keyword evidence="1" id="KW-0479">Metal-binding</keyword>
<dbReference type="InterPro" id="IPR001878">
    <property type="entry name" value="Znf_CCHC"/>
</dbReference>
<proteinExistence type="predicted"/>